<comment type="caution">
    <text evidence="8">The sequence shown here is derived from an EMBL/GenBank/DDBJ whole genome shotgun (WGS) entry which is preliminary data.</text>
</comment>
<evidence type="ECO:0000256" key="2">
    <source>
        <dbReference type="ARBA" id="ARBA00023015"/>
    </source>
</evidence>
<accession>A0A2G2VNX3</accession>
<evidence type="ECO:0000256" key="3">
    <source>
        <dbReference type="ARBA" id="ARBA00023125"/>
    </source>
</evidence>
<dbReference type="InterPro" id="IPR003441">
    <property type="entry name" value="NAC-dom"/>
</dbReference>
<organism evidence="8 9">
    <name type="scientific">Capsicum baccatum</name>
    <name type="common">Peruvian pepper</name>
    <dbReference type="NCBI Taxonomy" id="33114"/>
    <lineage>
        <taxon>Eukaryota</taxon>
        <taxon>Viridiplantae</taxon>
        <taxon>Streptophyta</taxon>
        <taxon>Embryophyta</taxon>
        <taxon>Tracheophyta</taxon>
        <taxon>Spermatophyta</taxon>
        <taxon>Magnoliopsida</taxon>
        <taxon>eudicotyledons</taxon>
        <taxon>Gunneridae</taxon>
        <taxon>Pentapetalae</taxon>
        <taxon>asterids</taxon>
        <taxon>lamiids</taxon>
        <taxon>Solanales</taxon>
        <taxon>Solanaceae</taxon>
        <taxon>Solanoideae</taxon>
        <taxon>Capsiceae</taxon>
        <taxon>Capsicum</taxon>
    </lineage>
</organism>
<dbReference type="InterPro" id="IPR036093">
    <property type="entry name" value="NAC_dom_sf"/>
</dbReference>
<keyword evidence="3" id="KW-0238">DNA-binding</keyword>
<dbReference type="FunFam" id="2.170.150.80:FF:000008">
    <property type="entry name" value="NAC domain-containing protein 72-like"/>
    <property type="match status" value="1"/>
</dbReference>
<dbReference type="Proteomes" id="UP000224567">
    <property type="component" value="Unassembled WGS sequence"/>
</dbReference>
<dbReference type="GO" id="GO:0003677">
    <property type="term" value="F:DNA binding"/>
    <property type="evidence" value="ECO:0007669"/>
    <property type="project" value="UniProtKB-KW"/>
</dbReference>
<evidence type="ECO:0000256" key="4">
    <source>
        <dbReference type="ARBA" id="ARBA00023163"/>
    </source>
</evidence>
<dbReference type="STRING" id="33114.A0A2G2VNX3"/>
<dbReference type="SUPFAM" id="SSF101941">
    <property type="entry name" value="NAC domain"/>
    <property type="match status" value="1"/>
</dbReference>
<feature type="compositionally biased region" description="Polar residues" evidence="6">
    <location>
        <begin position="15"/>
        <end position="24"/>
    </location>
</feature>
<gene>
    <name evidence="8" type="ORF">CQW23_26480</name>
</gene>
<dbReference type="PANTHER" id="PTHR31719">
    <property type="entry name" value="NAC TRANSCRIPTION FACTOR 56"/>
    <property type="match status" value="1"/>
</dbReference>
<dbReference type="OrthoDB" id="1848784at2759"/>
<dbReference type="PROSITE" id="PS51005">
    <property type="entry name" value="NAC"/>
    <property type="match status" value="1"/>
</dbReference>
<reference evidence="9" key="2">
    <citation type="journal article" date="2017" name="J. Anim. Genet.">
        <title>Multiple reference genome sequences of hot pepper reveal the massive evolution of plant disease resistance genes by retroduplication.</title>
        <authorList>
            <person name="Kim S."/>
            <person name="Park J."/>
            <person name="Yeom S.-I."/>
            <person name="Kim Y.-M."/>
            <person name="Seo E."/>
            <person name="Kim K.-T."/>
            <person name="Kim M.-S."/>
            <person name="Lee J.M."/>
            <person name="Cheong K."/>
            <person name="Shin H.-S."/>
            <person name="Kim S.-B."/>
            <person name="Han K."/>
            <person name="Lee J."/>
            <person name="Park M."/>
            <person name="Lee H.-A."/>
            <person name="Lee H.-Y."/>
            <person name="Lee Y."/>
            <person name="Oh S."/>
            <person name="Lee J.H."/>
            <person name="Choi E."/>
            <person name="Choi E."/>
            <person name="Lee S.E."/>
            <person name="Jeon J."/>
            <person name="Kim H."/>
            <person name="Choi G."/>
            <person name="Song H."/>
            <person name="Lee J."/>
            <person name="Lee S.-C."/>
            <person name="Kwon J.-K."/>
            <person name="Lee H.-Y."/>
            <person name="Koo N."/>
            <person name="Hong Y."/>
            <person name="Kim R.W."/>
            <person name="Kang W.-H."/>
            <person name="Huh J.H."/>
            <person name="Kang B.-C."/>
            <person name="Yang T.-J."/>
            <person name="Lee Y.-H."/>
            <person name="Bennetzen J.L."/>
            <person name="Choi D."/>
        </authorList>
    </citation>
    <scope>NUCLEOTIDE SEQUENCE [LARGE SCALE GENOMIC DNA]</scope>
    <source>
        <strain evidence="9">cv. PBC81</strain>
    </source>
</reference>
<keyword evidence="2" id="KW-0805">Transcription regulation</keyword>
<dbReference type="GO" id="GO:0005634">
    <property type="term" value="C:nucleus"/>
    <property type="evidence" value="ECO:0007669"/>
    <property type="project" value="UniProtKB-SubCell"/>
</dbReference>
<evidence type="ECO:0000256" key="1">
    <source>
        <dbReference type="ARBA" id="ARBA00004123"/>
    </source>
</evidence>
<protein>
    <submittedName>
        <fullName evidence="8">NAC transcription factor</fullName>
    </submittedName>
</protein>
<evidence type="ECO:0000313" key="9">
    <source>
        <dbReference type="Proteomes" id="UP000224567"/>
    </source>
</evidence>
<sequence>MASFDEQSKAHIKASSWSTTQNPKMQEVDKQKQVVDDEKDLVVKPNYNINTNGKRVYVDDNFVFPPGYRFCPHDEELIIHYLKKKVMNELLPHDKIKEVNLYKHSPQELSENYSMLGEREWYFFTPRNRKYPNGDRPNRAAGTGYWKATGADKPIKHNNVKVGFRKALVFYEGKPPKGDKTNWIMHEFRVNESRRLKSHASDMRLDDWVLCRIYKKVDKSFKASRKDEHVQVDATISCSSVGKVKNCDYEGIMDSCGELARQHFELPHQYDITLDDPNFMPDYFSHYGARSSNYGMHFQPSFSPGNMYVWDHKGYQENNYLPVYFDFNNFCQDPCENIGEIESHIVLNNDVNNGVLDVVDENSSIDKE</sequence>
<evidence type="ECO:0000256" key="6">
    <source>
        <dbReference type="SAM" id="MobiDB-lite"/>
    </source>
</evidence>
<proteinExistence type="predicted"/>
<dbReference type="AlphaFoldDB" id="A0A2G2VNX3"/>
<feature type="region of interest" description="Disordered" evidence="6">
    <location>
        <begin position="1"/>
        <end position="32"/>
    </location>
</feature>
<comment type="subcellular location">
    <subcellularLocation>
        <location evidence="1">Nucleus</location>
    </subcellularLocation>
</comment>
<feature type="domain" description="NAC" evidence="7">
    <location>
        <begin position="64"/>
        <end position="216"/>
    </location>
</feature>
<evidence type="ECO:0000313" key="8">
    <source>
        <dbReference type="EMBL" id="PHT34680.1"/>
    </source>
</evidence>
<reference evidence="8 9" key="1">
    <citation type="journal article" date="2017" name="Genome Biol.">
        <title>New reference genome sequences of hot pepper reveal the massive evolution of plant disease-resistance genes by retroduplication.</title>
        <authorList>
            <person name="Kim S."/>
            <person name="Park J."/>
            <person name="Yeom S.I."/>
            <person name="Kim Y.M."/>
            <person name="Seo E."/>
            <person name="Kim K.T."/>
            <person name="Kim M.S."/>
            <person name="Lee J.M."/>
            <person name="Cheong K."/>
            <person name="Shin H.S."/>
            <person name="Kim S.B."/>
            <person name="Han K."/>
            <person name="Lee J."/>
            <person name="Park M."/>
            <person name="Lee H.A."/>
            <person name="Lee H.Y."/>
            <person name="Lee Y."/>
            <person name="Oh S."/>
            <person name="Lee J.H."/>
            <person name="Choi E."/>
            <person name="Choi E."/>
            <person name="Lee S.E."/>
            <person name="Jeon J."/>
            <person name="Kim H."/>
            <person name="Choi G."/>
            <person name="Song H."/>
            <person name="Lee J."/>
            <person name="Lee S.C."/>
            <person name="Kwon J.K."/>
            <person name="Lee H.Y."/>
            <person name="Koo N."/>
            <person name="Hong Y."/>
            <person name="Kim R.W."/>
            <person name="Kang W.H."/>
            <person name="Huh J.H."/>
            <person name="Kang B.C."/>
            <person name="Yang T.J."/>
            <person name="Lee Y.H."/>
            <person name="Bennetzen J.L."/>
            <person name="Choi D."/>
        </authorList>
    </citation>
    <scope>NUCLEOTIDE SEQUENCE [LARGE SCALE GENOMIC DNA]</scope>
    <source>
        <strain evidence="9">cv. PBC81</strain>
    </source>
</reference>
<dbReference type="PANTHER" id="PTHR31719:SF160">
    <property type="entry name" value="NAC TRANSCRIPTION FACTOR 29-LIKE"/>
    <property type="match status" value="1"/>
</dbReference>
<name>A0A2G2VNX3_CAPBA</name>
<keyword evidence="9" id="KW-1185">Reference proteome</keyword>
<dbReference type="Gene3D" id="2.170.150.80">
    <property type="entry name" value="NAC domain"/>
    <property type="match status" value="1"/>
</dbReference>
<dbReference type="Pfam" id="PF02365">
    <property type="entry name" value="NAM"/>
    <property type="match status" value="1"/>
</dbReference>
<keyword evidence="5" id="KW-0539">Nucleus</keyword>
<keyword evidence="4" id="KW-0804">Transcription</keyword>
<dbReference type="EMBL" id="MLFT02000011">
    <property type="protein sequence ID" value="PHT34680.1"/>
    <property type="molecule type" value="Genomic_DNA"/>
</dbReference>
<evidence type="ECO:0000256" key="5">
    <source>
        <dbReference type="ARBA" id="ARBA00023242"/>
    </source>
</evidence>
<dbReference type="GO" id="GO:0006355">
    <property type="term" value="P:regulation of DNA-templated transcription"/>
    <property type="evidence" value="ECO:0007669"/>
    <property type="project" value="InterPro"/>
</dbReference>
<evidence type="ECO:0000259" key="7">
    <source>
        <dbReference type="PROSITE" id="PS51005"/>
    </source>
</evidence>